<dbReference type="Gene3D" id="3.20.20.80">
    <property type="entry name" value="Glycosidases"/>
    <property type="match status" value="1"/>
</dbReference>
<evidence type="ECO:0000313" key="1">
    <source>
        <dbReference type="EMBL" id="NLR94087.1"/>
    </source>
</evidence>
<dbReference type="AlphaFoldDB" id="A0A7X8SQ06"/>
<sequence length="611" mass="71846">MKLQLLTLLLLNTYLLLGQTKKIVIAECNPFNNYSQNSAYLKSMNCLSNGYKVNQLNAGKLRTFVPLISQVSYPLNLQDAVLFEMESASKMGINAFRFPYYIMANPSYDEAFLEVLNQYFTTAQEKGLEFQFSIEVILRNNNKQISHQFYQKMLTDRLGKIFEGRQNSTSWLRDKEGNIMLFVRNPEYIEEYFYTKKHQQNAKEIKGLLEDISLQFNKVLSKVNASCSIVYYNNYIKDLNYAKKVSNYFSLMYYPPLKQFREKEMDNISVFCKRKMIPFIQPVYNQVHNNRLKWKSNNKYVGKAYKEELDPNDVYLNPNPKDFSKNFVKTLDQAIRRDADFIDLTSWNNYDEGSHIAPEMHLQFSLSEILKFKLSDWRNELTKVTEQCHINQYSTTSTYNLGTVDEVADKIAFELVTLLNSPADLYINGQFYQVLQSGLTVIDYPSEIAKAKKYSVRRGATKVFEQKLVQIPKREFSDTIYFSSSTADEKLWKEYTQSIINNYIQNQKSRFLLSSEETAMWYDALFTYTVQKRKNLLQHDINSSTYKSNREKYEKEYYNAIRGPLTKFNYDVFLEMENDQKRGKGIVTEDEKELLFLDYNLLPESHQGELK</sequence>
<comment type="caution">
    <text evidence="1">The sequence shown here is derived from an EMBL/GenBank/DDBJ whole genome shotgun (WGS) entry which is preliminary data.</text>
</comment>
<reference evidence="1 2" key="1">
    <citation type="submission" date="2020-04" db="EMBL/GenBank/DDBJ databases">
        <title>Flammeovirga sp. SR4, a novel species isolated from seawater.</title>
        <authorList>
            <person name="Wang X."/>
        </authorList>
    </citation>
    <scope>NUCLEOTIDE SEQUENCE [LARGE SCALE GENOMIC DNA]</scope>
    <source>
        <strain evidence="1 2">SR4</strain>
    </source>
</reference>
<keyword evidence="2" id="KW-1185">Reference proteome</keyword>
<organism evidence="1 2">
    <name type="scientific">Flammeovirga agarivorans</name>
    <dbReference type="NCBI Taxonomy" id="2726742"/>
    <lineage>
        <taxon>Bacteria</taxon>
        <taxon>Pseudomonadati</taxon>
        <taxon>Bacteroidota</taxon>
        <taxon>Cytophagia</taxon>
        <taxon>Cytophagales</taxon>
        <taxon>Flammeovirgaceae</taxon>
        <taxon>Flammeovirga</taxon>
    </lineage>
</organism>
<protein>
    <submittedName>
        <fullName evidence="1">Uncharacterized protein</fullName>
    </submittedName>
</protein>
<evidence type="ECO:0000313" key="2">
    <source>
        <dbReference type="Proteomes" id="UP000585050"/>
    </source>
</evidence>
<proteinExistence type="predicted"/>
<name>A0A7X8SQ06_9BACT</name>
<accession>A0A7X8SQ06</accession>
<dbReference type="EMBL" id="JABAIL010000009">
    <property type="protein sequence ID" value="NLR94087.1"/>
    <property type="molecule type" value="Genomic_DNA"/>
</dbReference>
<gene>
    <name evidence="1" type="ORF">HGP29_22990</name>
</gene>
<dbReference type="RefSeq" id="WP_168884798.1">
    <property type="nucleotide sequence ID" value="NZ_JABAIL010000009.1"/>
</dbReference>
<dbReference type="Proteomes" id="UP000585050">
    <property type="component" value="Unassembled WGS sequence"/>
</dbReference>